<dbReference type="PANTHER" id="PTHR42648:SF28">
    <property type="entry name" value="TRANSPOSON-ENCODED PROTEIN WITH RIBONUCLEASE H-LIKE AND RETROVIRUS ZINC FINGER-LIKE DOMAINS"/>
    <property type="match status" value="1"/>
</dbReference>
<evidence type="ECO:0000259" key="9">
    <source>
        <dbReference type="Pfam" id="PF25597"/>
    </source>
</evidence>
<feature type="domain" description="Retrovirus-related Pol polyprotein from transposon TNT 1-94-like beta-barrel" evidence="8">
    <location>
        <begin position="302"/>
        <end position="383"/>
    </location>
</feature>
<dbReference type="InterPro" id="IPR025724">
    <property type="entry name" value="GAG-pre-integrase_dom"/>
</dbReference>
<dbReference type="InterPro" id="IPR043502">
    <property type="entry name" value="DNA/RNA_pol_sf"/>
</dbReference>
<dbReference type="InterPro" id="IPR057670">
    <property type="entry name" value="SH3_retrovirus"/>
</dbReference>
<name>A0AAQ3PRP4_PASNO</name>
<feature type="domain" description="Reverse transcriptase Ty1/copia-type" evidence="6">
    <location>
        <begin position="867"/>
        <end position="1094"/>
    </location>
</feature>
<dbReference type="PANTHER" id="PTHR42648">
    <property type="entry name" value="TRANSPOSASE, PUTATIVE-RELATED"/>
    <property type="match status" value="1"/>
</dbReference>
<dbReference type="Proteomes" id="UP001341281">
    <property type="component" value="Chromosome 01"/>
</dbReference>
<dbReference type="InterPro" id="IPR054722">
    <property type="entry name" value="PolX-like_BBD"/>
</dbReference>
<sequence>MASMKYDIPLLDYDTRFSLWQVKMRAVLSQADLDDALDKLGNKDSKSWSDEERRRDRKALSQIHLHLSNNILQEVLQEKTAAALWLKLESICMLKDLTSKMHLKMKLFLHKLQEGGSVQNHLTVFKEIVSDLQAMEVKYEDEDLGLILLCSLPSSFANFRDTILYSRDTLTLNDVCEALQAKEKMKQMVSSDGSVSNGEALAARGRTEKKSNNGSRGKSSNGHHSRSKSRGRGNKFCYYCKKDNHVIADCYKLKNEKRTGTYREKNKSNDDGKASVAASSSENSDGDTLVAFAGCANNGDEWILDSGVSFHICINRDWFVTYDSAKSGGSVRMGDDRPCQIVGIRSVQIKMHDGIVRTLTDVRHIPDMTKNLISLSTLDGKGYKYSGGDGVLKVSKCSLVVMKADLKSANLYRLCGTTITVKSGGSVRMGDDRPCQIVGIGSIQIKMHDGIVRILTDIRHIPDMTKNLISLSTLDGKGYKYSGGDGVLKVSKGSLIVMKADLKSANLYRLRGTTITGDAAVISNSLSDSDATNLWHMRLGHMSELGLQVLSKRGLLDGHSVSKLKFCEHCVFGKHKRVKFNTSTHTSKGILDYVHSDLWGPSRKPSHGGSRYMLTIIDDYSRKNGVAERMNRTIISSARCMLSNAGLNKRFWAEAASTTCYLINRSSSITLDKKTPIEVWSGSPADYSQLKIFGCTAYAHVDNGKLEPRAIKCIFLGYQSGVKGYKLWYLQTQKVVLSRNVIFNKTARLSDNLSSDAPIEGQQKSSVQVEHFIDVDNTPENDNDVVQDAHIPDNSPIVDDSSSVEHSSPVVQPPQHSIAADRSVRTRKPTRRLIEECNVAYALSVAEEIEGNSEPSNYSEAITSADCNNWVTAMQDEMDEPARFKARLVAKGYSQIPGIDFNDVFSSVVKHSSICMLLSLVAMHDYELEQLDVKTAFLHGELDETIYMDQPEGFVVPGKENLICKLKKSLGLKQSPRQWYKRFDSFMLSNGFKRSDYDSCIYLKTVNGSAIYLLLYVDDMLIAAKEKSEIAKLKAQLNKEFEMKDLGAAKKILGMEIIRDRKSGLLYLSQRGYIEKVLRRFNMHDAKPVSTPLAAHFKLSSDLCPQSDDNIEYMSRVPYSSAVGSLMYAMVCSRLDLSHALSVVSRYMANPGKEHWRTVQWIFRYLRGTSSACLQFGKSRDGLVGYVDSDHAGDLDKRRSLTGYVFTVGGCAVSWKACLQATVALSTTEAEYMAISEACKEAIWLRGLYSELCGVSCSCVTIHCDSQSAIYLTKDQMFHERTKHIM</sequence>
<dbReference type="GO" id="GO:0046872">
    <property type="term" value="F:metal ion binding"/>
    <property type="evidence" value="ECO:0007669"/>
    <property type="project" value="UniProtKB-KW"/>
</dbReference>
<keyword evidence="11" id="KW-1185">Reference proteome</keyword>
<dbReference type="GO" id="GO:0004190">
    <property type="term" value="F:aspartic-type endopeptidase activity"/>
    <property type="evidence" value="ECO:0007669"/>
    <property type="project" value="UniProtKB-KW"/>
</dbReference>
<feature type="domain" description="Retroviral polymerase SH3-like" evidence="9">
    <location>
        <begin position="695"/>
        <end position="753"/>
    </location>
</feature>
<evidence type="ECO:0000313" key="11">
    <source>
        <dbReference type="Proteomes" id="UP001341281"/>
    </source>
</evidence>
<dbReference type="Pfam" id="PF22936">
    <property type="entry name" value="Pol_BBD"/>
    <property type="match status" value="2"/>
</dbReference>
<feature type="region of interest" description="Disordered" evidence="5">
    <location>
        <begin position="776"/>
        <end position="824"/>
    </location>
</feature>
<organism evidence="10 11">
    <name type="scientific">Paspalum notatum var. saurae</name>
    <dbReference type="NCBI Taxonomy" id="547442"/>
    <lineage>
        <taxon>Eukaryota</taxon>
        <taxon>Viridiplantae</taxon>
        <taxon>Streptophyta</taxon>
        <taxon>Embryophyta</taxon>
        <taxon>Tracheophyta</taxon>
        <taxon>Spermatophyta</taxon>
        <taxon>Magnoliopsida</taxon>
        <taxon>Liliopsida</taxon>
        <taxon>Poales</taxon>
        <taxon>Poaceae</taxon>
        <taxon>PACMAD clade</taxon>
        <taxon>Panicoideae</taxon>
        <taxon>Andropogonodae</taxon>
        <taxon>Paspaleae</taxon>
        <taxon>Paspalinae</taxon>
        <taxon>Paspalum</taxon>
    </lineage>
</organism>
<evidence type="ECO:0000313" key="10">
    <source>
        <dbReference type="EMBL" id="WVZ54399.1"/>
    </source>
</evidence>
<evidence type="ECO:0008006" key="12">
    <source>
        <dbReference type="Google" id="ProtNLM"/>
    </source>
</evidence>
<feature type="domain" description="Retrovirus-related Pol polyprotein from transposon TNT 1-94-like beta-barrel" evidence="8">
    <location>
        <begin position="422"/>
        <end position="479"/>
    </location>
</feature>
<feature type="region of interest" description="Disordered" evidence="5">
    <location>
        <begin position="261"/>
        <end position="285"/>
    </location>
</feature>
<feature type="domain" description="GAG-pre-integrase" evidence="7">
    <location>
        <begin position="506"/>
        <end position="575"/>
    </location>
</feature>
<evidence type="ECO:0000256" key="1">
    <source>
        <dbReference type="ARBA" id="ARBA00022670"/>
    </source>
</evidence>
<evidence type="ECO:0000256" key="2">
    <source>
        <dbReference type="ARBA" id="ARBA00022723"/>
    </source>
</evidence>
<dbReference type="Pfam" id="PF25597">
    <property type="entry name" value="SH3_retrovirus"/>
    <property type="match status" value="1"/>
</dbReference>
<feature type="compositionally biased region" description="Polar residues" evidence="5">
    <location>
        <begin position="800"/>
        <end position="810"/>
    </location>
</feature>
<accession>A0AAQ3PRP4</accession>
<keyword evidence="3" id="KW-0064">Aspartyl protease</keyword>
<evidence type="ECO:0000259" key="8">
    <source>
        <dbReference type="Pfam" id="PF22936"/>
    </source>
</evidence>
<keyword evidence="2" id="KW-0479">Metal-binding</keyword>
<proteinExistence type="predicted"/>
<evidence type="ECO:0000256" key="4">
    <source>
        <dbReference type="ARBA" id="ARBA00022801"/>
    </source>
</evidence>
<feature type="compositionally biased region" description="Basic and acidic residues" evidence="5">
    <location>
        <begin position="261"/>
        <end position="273"/>
    </location>
</feature>
<evidence type="ECO:0000256" key="5">
    <source>
        <dbReference type="SAM" id="MobiDB-lite"/>
    </source>
</evidence>
<dbReference type="Pfam" id="PF13976">
    <property type="entry name" value="gag_pre-integrs"/>
    <property type="match status" value="1"/>
</dbReference>
<keyword evidence="1" id="KW-0645">Protease</keyword>
<dbReference type="EMBL" id="CP144745">
    <property type="protein sequence ID" value="WVZ54399.1"/>
    <property type="molecule type" value="Genomic_DNA"/>
</dbReference>
<feature type="compositionally biased region" description="Basic residues" evidence="5">
    <location>
        <begin position="221"/>
        <end position="231"/>
    </location>
</feature>
<dbReference type="GO" id="GO:0003676">
    <property type="term" value="F:nucleic acid binding"/>
    <property type="evidence" value="ECO:0007669"/>
    <property type="project" value="InterPro"/>
</dbReference>
<dbReference type="SUPFAM" id="SSF56672">
    <property type="entry name" value="DNA/RNA polymerases"/>
    <property type="match status" value="1"/>
</dbReference>
<dbReference type="Gene3D" id="3.30.420.10">
    <property type="entry name" value="Ribonuclease H-like superfamily/Ribonuclease H"/>
    <property type="match status" value="1"/>
</dbReference>
<reference evidence="10 11" key="1">
    <citation type="submission" date="2024-02" db="EMBL/GenBank/DDBJ databases">
        <title>High-quality chromosome-scale genome assembly of Pensacola bahiagrass (Paspalum notatum Flugge var. saurae).</title>
        <authorList>
            <person name="Vega J.M."/>
            <person name="Podio M."/>
            <person name="Orjuela J."/>
            <person name="Siena L.A."/>
            <person name="Pessino S.C."/>
            <person name="Combes M.C."/>
            <person name="Mariac C."/>
            <person name="Albertini E."/>
            <person name="Pupilli F."/>
            <person name="Ortiz J.P.A."/>
            <person name="Leblanc O."/>
        </authorList>
    </citation>
    <scope>NUCLEOTIDE SEQUENCE [LARGE SCALE GENOMIC DNA]</scope>
    <source>
        <strain evidence="10">R1</strain>
        <tissue evidence="10">Leaf</tissue>
    </source>
</reference>
<keyword evidence="4" id="KW-0378">Hydrolase</keyword>
<feature type="compositionally biased region" description="Polar residues" evidence="5">
    <location>
        <begin position="188"/>
        <end position="197"/>
    </location>
</feature>
<dbReference type="InterPro" id="IPR036397">
    <property type="entry name" value="RNaseH_sf"/>
</dbReference>
<dbReference type="Pfam" id="PF14223">
    <property type="entry name" value="Retrotran_gag_2"/>
    <property type="match status" value="1"/>
</dbReference>
<feature type="region of interest" description="Disordered" evidence="5">
    <location>
        <begin position="187"/>
        <end position="231"/>
    </location>
</feature>
<dbReference type="CDD" id="cd09272">
    <property type="entry name" value="RNase_HI_RT_Ty1"/>
    <property type="match status" value="1"/>
</dbReference>
<dbReference type="SUPFAM" id="SSF53098">
    <property type="entry name" value="Ribonuclease H-like"/>
    <property type="match status" value="1"/>
</dbReference>
<evidence type="ECO:0000256" key="3">
    <source>
        <dbReference type="ARBA" id="ARBA00022750"/>
    </source>
</evidence>
<protein>
    <recommendedName>
        <fullName evidence="12">Polyprotein</fullName>
    </recommendedName>
</protein>
<evidence type="ECO:0000259" key="7">
    <source>
        <dbReference type="Pfam" id="PF13976"/>
    </source>
</evidence>
<dbReference type="InterPro" id="IPR013103">
    <property type="entry name" value="RVT_2"/>
</dbReference>
<evidence type="ECO:0000259" key="6">
    <source>
        <dbReference type="Pfam" id="PF07727"/>
    </source>
</evidence>
<gene>
    <name evidence="10" type="ORF">U9M48_005204</name>
</gene>
<dbReference type="GO" id="GO:0006508">
    <property type="term" value="P:proteolysis"/>
    <property type="evidence" value="ECO:0007669"/>
    <property type="project" value="UniProtKB-KW"/>
</dbReference>
<dbReference type="InterPro" id="IPR012337">
    <property type="entry name" value="RNaseH-like_sf"/>
</dbReference>
<dbReference type="Pfam" id="PF07727">
    <property type="entry name" value="RVT_2"/>
    <property type="match status" value="1"/>
</dbReference>
<dbReference type="InterPro" id="IPR039537">
    <property type="entry name" value="Retrotran_Ty1/copia-like"/>
</dbReference>